<feature type="region of interest" description="Disordered" evidence="1">
    <location>
        <begin position="920"/>
        <end position="974"/>
    </location>
</feature>
<feature type="compositionally biased region" description="Low complexity" evidence="1">
    <location>
        <begin position="730"/>
        <end position="744"/>
    </location>
</feature>
<dbReference type="EMBL" id="NBII01000011">
    <property type="protein sequence ID" value="PAV15040.1"/>
    <property type="molecule type" value="Genomic_DNA"/>
</dbReference>
<feature type="region of interest" description="Disordered" evidence="1">
    <location>
        <begin position="729"/>
        <end position="749"/>
    </location>
</feature>
<dbReference type="InterPro" id="IPR005062">
    <property type="entry name" value="SAC3/GANP/THP3_conserved"/>
</dbReference>
<feature type="compositionally biased region" description="Polar residues" evidence="1">
    <location>
        <begin position="42"/>
        <end position="51"/>
    </location>
</feature>
<dbReference type="InterPro" id="IPR045107">
    <property type="entry name" value="SAC3/GANP/THP3"/>
</dbReference>
<dbReference type="GO" id="GO:0005737">
    <property type="term" value="C:cytoplasm"/>
    <property type="evidence" value="ECO:0007669"/>
    <property type="project" value="TreeGrafter"/>
</dbReference>
<dbReference type="OrthoDB" id="264795at2759"/>
<comment type="caution">
    <text evidence="3">The sequence shown here is derived from an EMBL/GenBank/DDBJ whole genome shotgun (WGS) entry which is preliminary data.</text>
</comment>
<dbReference type="InParanoid" id="A0A286U658"/>
<dbReference type="PANTHER" id="PTHR12436">
    <property type="entry name" value="80 KDA MCM3-ASSOCIATED PROTEIN"/>
    <property type="match status" value="1"/>
</dbReference>
<feature type="compositionally biased region" description="Polar residues" evidence="1">
    <location>
        <begin position="86"/>
        <end position="98"/>
    </location>
</feature>
<feature type="region of interest" description="Disordered" evidence="1">
    <location>
        <begin position="1344"/>
        <end position="1390"/>
    </location>
</feature>
<accession>A0A286U658</accession>
<evidence type="ECO:0000259" key="2">
    <source>
        <dbReference type="Pfam" id="PF03399"/>
    </source>
</evidence>
<organism evidence="3 4">
    <name type="scientific">Pyrrhoderma noxium</name>
    <dbReference type="NCBI Taxonomy" id="2282107"/>
    <lineage>
        <taxon>Eukaryota</taxon>
        <taxon>Fungi</taxon>
        <taxon>Dikarya</taxon>
        <taxon>Basidiomycota</taxon>
        <taxon>Agaricomycotina</taxon>
        <taxon>Agaricomycetes</taxon>
        <taxon>Hymenochaetales</taxon>
        <taxon>Hymenochaetaceae</taxon>
        <taxon>Pyrrhoderma</taxon>
    </lineage>
</organism>
<feature type="compositionally biased region" description="Acidic residues" evidence="1">
    <location>
        <begin position="99"/>
        <end position="111"/>
    </location>
</feature>
<evidence type="ECO:0000313" key="3">
    <source>
        <dbReference type="EMBL" id="PAV15040.1"/>
    </source>
</evidence>
<protein>
    <submittedName>
        <fullName evidence="3">SAC3 domain-containing</fullName>
    </submittedName>
</protein>
<feature type="region of interest" description="Disordered" evidence="1">
    <location>
        <begin position="616"/>
        <end position="677"/>
    </location>
</feature>
<feature type="region of interest" description="Disordered" evidence="1">
    <location>
        <begin position="1"/>
        <end position="130"/>
    </location>
</feature>
<feature type="domain" description="SAC3/GANP/THP3 conserved" evidence="2">
    <location>
        <begin position="173"/>
        <end position="428"/>
    </location>
</feature>
<reference evidence="3 4" key="1">
    <citation type="journal article" date="2017" name="Mol. Ecol.">
        <title>Comparative and population genomic landscape of Phellinus noxius: A hypervariable fungus causing root rot in trees.</title>
        <authorList>
            <person name="Chung C.L."/>
            <person name="Lee T.J."/>
            <person name="Akiba M."/>
            <person name="Lee H.H."/>
            <person name="Kuo T.H."/>
            <person name="Liu D."/>
            <person name="Ke H.M."/>
            <person name="Yokoi T."/>
            <person name="Roa M.B."/>
            <person name="Lu M.J."/>
            <person name="Chang Y.Y."/>
            <person name="Ann P.J."/>
            <person name="Tsai J.N."/>
            <person name="Chen C.Y."/>
            <person name="Tzean S.S."/>
            <person name="Ota Y."/>
            <person name="Hattori T."/>
            <person name="Sahashi N."/>
            <person name="Liou R.F."/>
            <person name="Kikuchi T."/>
            <person name="Tsai I.J."/>
        </authorList>
    </citation>
    <scope>NUCLEOTIDE SEQUENCE [LARGE SCALE GENOMIC DNA]</scope>
    <source>
        <strain evidence="3 4">FFPRI411160</strain>
    </source>
</reference>
<gene>
    <name evidence="3" type="ORF">PNOK_0959300</name>
</gene>
<dbReference type="Pfam" id="PF03399">
    <property type="entry name" value="SAC3_GANP"/>
    <property type="match status" value="1"/>
</dbReference>
<name>A0A286U658_9AGAM</name>
<dbReference type="GO" id="GO:0006406">
    <property type="term" value="P:mRNA export from nucleus"/>
    <property type="evidence" value="ECO:0007669"/>
    <property type="project" value="TreeGrafter"/>
</dbReference>
<dbReference type="PANTHER" id="PTHR12436:SF3">
    <property type="entry name" value="GERMINAL-CENTER ASSOCIATED NUCLEAR PROTEIN"/>
    <property type="match status" value="1"/>
</dbReference>
<feature type="compositionally biased region" description="Low complexity" evidence="1">
    <location>
        <begin position="112"/>
        <end position="124"/>
    </location>
</feature>
<evidence type="ECO:0000313" key="4">
    <source>
        <dbReference type="Proteomes" id="UP000217199"/>
    </source>
</evidence>
<sequence length="1438" mass="158706">MNDVSAKAGSSTQTLHKPRQSSRGGNPSNRGHGFGHGHSKNKTWVSGQAHSTAPAEGKWERGRGSGTYRGRGNRVLRLTNGRGGHHSNTTSNAPSTCVTEDEDADVSEADADATQPSASSSTPSNGQPKTWEELVKAREAERARAIREGKMDDPTKPKRLDEAITIVGTCQDMCPEFERYRRERENNLDKWECILGPDGKSTKKVDHSRAVKIYERGQGDKIIPSDLRPAPVLKRTLDYLFHDLIPRGGFAETQAFVRDRSRAVRTDFTMQQDMGPVAIDCHERCTRFHILSLHLLYDVSTFDRALEIQQLMNSLLSLKEFYDEQRNLYQSPNELEMRIYQRLGLIRDQRERSDKPPPHIESDPAFQLITRFRAEVQAASSPITKTSKMRVNAAAMNTFAELAGVLRQRGNIIMIYLTACFLEHIFGKDTIDDIETIRGSLSIQDIIDGNSGMMESEEVDQGTNEDADMEEDVDQDGNGNVGQIDDEINAFIGEVEGVLDTAEETIETAPEPSSIPSPLKREATQWLSNNFGSIPGKPIAATSFPTIPNPSESVFGKLVGSAVNSASTPSVFGAPISAFGNTSKNVFGGPVFGVTPSVSVTPPAPVPKVTELPRVSVFNPTPSTAPQEPSPLRKSLADAPPLVSSGAEDRLDPSEALQTLRPPPFASSHSAPLNPAAPAFEPTAIRASLTATPSSSTSSASRANLPPLRTDSLLQSIVDPKRHVFATPVAASPSNPFSPSNKPATSNSLSIDTGVSRKPFAIDSPIAPPPLSRKVPISLPGTPTATSVNFALPSAGPSTPTTPYHVPGLRVNIAPSPSFINTFPSTRFDSALTPGPPSTVFSSPLASTSFNADSIPPIVVVDEPEEPVKEVIYKKQKSERRDKADFFRRTRGLIPELFKIWREKTDKEVEWKMACKRDEEYRKKKKGTSSSLTKSSSYKRQRSASDAAQEQTRDRRRVRRVSNTSKPIDDEELVQRLQQNKEENERRWARGSFVKVIQTYVQSQHGSIPSNWSVWLCMNADNDQTAIWLEKKFDVPNSGVWESEAVFSILVSPRPSMECFPGLIIFECTPLDGVDDEIERKYRVLDDCSRLRDIITMLPKRRHYIPSIMLINWDTSKGSSVATDIVDMAGKYIDDNILRNVSTISIGSGDVDSAFVECLTTTEADISGDLVERLDLQEMFEYLSSHWQDESAQWVEACTSDSEHFNWLMFSHVLSNFIQSLNKLVKAVVSTWHSGLTLPSDIPMPPFPEIKNEQNIIRTVRGWLKHPMFKAIYSSQGYSSASFGQDTDMQDLLDHVLHLAFLHAKQSTNIAEQKRPITKDRLKQTVEDFKKEMANSKERLRAVVKKLPLPAPLRRRSEDSSRESNGTQSRSTSPQQVNGTNHTSTISSPEQEIILVSSPSPTLSAPSVAESSSSIITAAMLRELSRNLLKTYGSGSTS</sequence>
<dbReference type="GO" id="GO:0070390">
    <property type="term" value="C:transcription export complex 2"/>
    <property type="evidence" value="ECO:0007669"/>
    <property type="project" value="TreeGrafter"/>
</dbReference>
<feature type="compositionally biased region" description="Polar residues" evidence="1">
    <location>
        <begin position="8"/>
        <end position="29"/>
    </location>
</feature>
<evidence type="ECO:0000256" key="1">
    <source>
        <dbReference type="SAM" id="MobiDB-lite"/>
    </source>
</evidence>
<dbReference type="Proteomes" id="UP000217199">
    <property type="component" value="Unassembled WGS sequence"/>
</dbReference>
<proteinExistence type="predicted"/>
<feature type="compositionally biased region" description="Polar residues" evidence="1">
    <location>
        <begin position="618"/>
        <end position="627"/>
    </location>
</feature>
<dbReference type="Gene3D" id="1.25.40.990">
    <property type="match status" value="1"/>
</dbReference>
<dbReference type="STRING" id="2282107.A0A286U658"/>
<keyword evidence="4" id="KW-1185">Reference proteome</keyword>
<feature type="compositionally biased region" description="Polar residues" evidence="1">
    <location>
        <begin position="1365"/>
        <end position="1390"/>
    </location>
</feature>